<protein>
    <submittedName>
        <fullName evidence="3">Uncharacterized protein</fullName>
    </submittedName>
</protein>
<feature type="compositionally biased region" description="Low complexity" evidence="1">
    <location>
        <begin position="158"/>
        <end position="179"/>
    </location>
</feature>
<keyword evidence="2" id="KW-1133">Transmembrane helix</keyword>
<feature type="transmembrane region" description="Helical" evidence="2">
    <location>
        <begin position="61"/>
        <end position="80"/>
    </location>
</feature>
<dbReference type="AlphaFoldDB" id="A0A7S2U5Z1"/>
<proteinExistence type="predicted"/>
<keyword evidence="2" id="KW-0472">Membrane</keyword>
<reference evidence="3" key="1">
    <citation type="submission" date="2021-01" db="EMBL/GenBank/DDBJ databases">
        <authorList>
            <person name="Corre E."/>
            <person name="Pelletier E."/>
            <person name="Niang G."/>
            <person name="Scheremetjew M."/>
            <person name="Finn R."/>
            <person name="Kale V."/>
            <person name="Holt S."/>
            <person name="Cochrane G."/>
            <person name="Meng A."/>
            <person name="Brown T."/>
            <person name="Cohen L."/>
        </authorList>
    </citation>
    <scope>NUCLEOTIDE SEQUENCE</scope>
    <source>
        <strain evidence="3">CCMP622</strain>
    </source>
</reference>
<feature type="compositionally biased region" description="Basic and acidic residues" evidence="1">
    <location>
        <begin position="188"/>
        <end position="197"/>
    </location>
</feature>
<dbReference type="EMBL" id="HBHP01036811">
    <property type="protein sequence ID" value="CAD9778606.1"/>
    <property type="molecule type" value="Transcribed_RNA"/>
</dbReference>
<evidence type="ECO:0000256" key="1">
    <source>
        <dbReference type="SAM" id="MobiDB-lite"/>
    </source>
</evidence>
<evidence type="ECO:0000313" key="4">
    <source>
        <dbReference type="EMBL" id="CAD9778607.1"/>
    </source>
</evidence>
<dbReference type="EMBL" id="HBHP01036818">
    <property type="protein sequence ID" value="CAD9778609.1"/>
    <property type="molecule type" value="Transcribed_RNA"/>
</dbReference>
<sequence length="197" mass="21419">MTMPSRRPNPVEKIRLKLIARYTQTCVASRSIRQCFLLLGCATFVFEFFRSVGLASPEATLFELASAFAAVTAGLFIGQYPDADQTVFAFKVAFGISAVQVIMFLAHMKGDIHVGAKAWPLGTFFFAMCWGIDRYMLYSLNKSLRLIAELGEVLEGSSSSSQQAAPAAASEATPPTAAAAPPPNDETPEGRERKKKQ</sequence>
<accession>A0A7S2U5Z1</accession>
<dbReference type="EMBL" id="HBHP01036815">
    <property type="protein sequence ID" value="CAD9778607.1"/>
    <property type="molecule type" value="Transcribed_RNA"/>
</dbReference>
<evidence type="ECO:0000313" key="3">
    <source>
        <dbReference type="EMBL" id="CAD9778606.1"/>
    </source>
</evidence>
<evidence type="ECO:0000313" key="5">
    <source>
        <dbReference type="EMBL" id="CAD9778609.1"/>
    </source>
</evidence>
<keyword evidence="2" id="KW-0812">Transmembrane</keyword>
<feature type="transmembrane region" description="Helical" evidence="2">
    <location>
        <begin position="31"/>
        <end position="49"/>
    </location>
</feature>
<organism evidence="3">
    <name type="scientific">Lotharella oceanica</name>
    <dbReference type="NCBI Taxonomy" id="641309"/>
    <lineage>
        <taxon>Eukaryota</taxon>
        <taxon>Sar</taxon>
        <taxon>Rhizaria</taxon>
        <taxon>Cercozoa</taxon>
        <taxon>Chlorarachniophyceae</taxon>
        <taxon>Lotharella</taxon>
    </lineage>
</organism>
<name>A0A7S2U5Z1_9EUKA</name>
<gene>
    <name evidence="3" type="ORF">LSP00402_LOCUS22622</name>
    <name evidence="4" type="ORF">LSP00402_LOCUS22623</name>
    <name evidence="5" type="ORF">LSP00402_LOCUS22625</name>
</gene>
<feature type="transmembrane region" description="Helical" evidence="2">
    <location>
        <begin position="86"/>
        <end position="106"/>
    </location>
</feature>
<feature type="region of interest" description="Disordered" evidence="1">
    <location>
        <begin position="158"/>
        <end position="197"/>
    </location>
</feature>
<evidence type="ECO:0000256" key="2">
    <source>
        <dbReference type="SAM" id="Phobius"/>
    </source>
</evidence>
<feature type="transmembrane region" description="Helical" evidence="2">
    <location>
        <begin position="118"/>
        <end position="137"/>
    </location>
</feature>